<organism evidence="3 4">
    <name type="scientific">Brevinema andersonii</name>
    <dbReference type="NCBI Taxonomy" id="34097"/>
    <lineage>
        <taxon>Bacteria</taxon>
        <taxon>Pseudomonadati</taxon>
        <taxon>Spirochaetota</taxon>
        <taxon>Spirochaetia</taxon>
        <taxon>Brevinematales</taxon>
        <taxon>Brevinemataceae</taxon>
        <taxon>Brevinema</taxon>
    </lineage>
</organism>
<dbReference type="Pfam" id="PF01370">
    <property type="entry name" value="Epimerase"/>
    <property type="match status" value="1"/>
</dbReference>
<dbReference type="SUPFAM" id="SSF51735">
    <property type="entry name" value="NAD(P)-binding Rossmann-fold domains"/>
    <property type="match status" value="1"/>
</dbReference>
<dbReference type="FunFam" id="3.40.50.720:FF:000077">
    <property type="entry name" value="L-threonine 3-dehydrogenase, mitochondrial"/>
    <property type="match status" value="1"/>
</dbReference>
<dbReference type="Gene3D" id="3.40.50.720">
    <property type="entry name" value="NAD(P)-binding Rossmann-like Domain"/>
    <property type="match status" value="1"/>
</dbReference>
<dbReference type="EMBL" id="FOKY01000002">
    <property type="protein sequence ID" value="SFB74918.1"/>
    <property type="molecule type" value="Genomic_DNA"/>
</dbReference>
<evidence type="ECO:0000313" key="4">
    <source>
        <dbReference type="Proteomes" id="UP000240042"/>
    </source>
</evidence>
<sequence>MKKFLITGALGQIGTELALFLSERYGADQVIISDRESNLKHQAIKDLSFEQLDVLDFDHFCNIVQKRKINYIIHLAAILSATGETNPQKLWQINMTGLYHALEAARQFQCGIFTPSSIAVFGAGTPSKCTPQDTIMRPSTIYGISKLSGELLCDYYFERFNVDTRGVRFPGLVSYKAPPGGGTTDYAVDIFYQALQSGVYRCPLRQDTCMDMMYMDDALEAIVQLIEADPTKLKHRNAFNVSAMSFSPKEIAEEIKKYIPNFRINYEINPVLQKIADSWPKSLDTSAAQEEWGFSPRYNLEATTRVMISHLKEKIGV</sequence>
<dbReference type="PANTHER" id="PTHR42687:SF1">
    <property type="entry name" value="L-THREONINE 3-DEHYDROGENASE, MITOCHONDRIAL"/>
    <property type="match status" value="1"/>
</dbReference>
<keyword evidence="4" id="KW-1185">Reference proteome</keyword>
<evidence type="ECO:0000313" key="3">
    <source>
        <dbReference type="EMBL" id="SFB74918.1"/>
    </source>
</evidence>
<dbReference type="RefSeq" id="WP_092318455.1">
    <property type="nucleotide sequence ID" value="NZ_FOKY01000002.1"/>
</dbReference>
<name>A0A1I1DPE2_BREAD</name>
<dbReference type="Proteomes" id="UP000240042">
    <property type="component" value="Unassembled WGS sequence"/>
</dbReference>
<evidence type="ECO:0000256" key="1">
    <source>
        <dbReference type="ARBA" id="ARBA00007637"/>
    </source>
</evidence>
<comment type="similarity">
    <text evidence="1">Belongs to the NAD(P)-dependent epimerase/dehydratase family.</text>
</comment>
<dbReference type="GO" id="GO:0006567">
    <property type="term" value="P:L-threonine catabolic process"/>
    <property type="evidence" value="ECO:0007669"/>
    <property type="project" value="TreeGrafter"/>
</dbReference>
<dbReference type="PANTHER" id="PTHR42687">
    <property type="entry name" value="L-THREONINE 3-DEHYDROGENASE"/>
    <property type="match status" value="1"/>
</dbReference>
<dbReference type="InterPro" id="IPR036291">
    <property type="entry name" value="NAD(P)-bd_dom_sf"/>
</dbReference>
<evidence type="ECO:0000259" key="2">
    <source>
        <dbReference type="Pfam" id="PF01370"/>
    </source>
</evidence>
<dbReference type="InterPro" id="IPR051225">
    <property type="entry name" value="NAD(P)_epim/dehydratase"/>
</dbReference>
<accession>A0A1I1DPE2</accession>
<proteinExistence type="inferred from homology"/>
<dbReference type="InterPro" id="IPR001509">
    <property type="entry name" value="Epimerase_deHydtase"/>
</dbReference>
<dbReference type="AlphaFoldDB" id="A0A1I1DPE2"/>
<dbReference type="GO" id="GO:0008743">
    <property type="term" value="F:L-threonine 3-dehydrogenase activity"/>
    <property type="evidence" value="ECO:0007669"/>
    <property type="project" value="TreeGrafter"/>
</dbReference>
<dbReference type="STRING" id="34097.SAMN02745150_00589"/>
<dbReference type="OrthoDB" id="9779902at2"/>
<gene>
    <name evidence="3" type="ORF">SAMN02745150_00589</name>
</gene>
<feature type="domain" description="NAD-dependent epimerase/dehydratase" evidence="2">
    <location>
        <begin position="5"/>
        <end position="240"/>
    </location>
</feature>
<protein>
    <submittedName>
        <fullName evidence="3">Nucleoside-diphosphate-sugar epimerase</fullName>
    </submittedName>
</protein>
<reference evidence="4" key="1">
    <citation type="submission" date="2016-10" db="EMBL/GenBank/DDBJ databases">
        <authorList>
            <person name="Varghese N."/>
            <person name="Submissions S."/>
        </authorList>
    </citation>
    <scope>NUCLEOTIDE SEQUENCE [LARGE SCALE GENOMIC DNA]</scope>
    <source>
        <strain evidence="4">ATCC 43811</strain>
    </source>
</reference>